<keyword evidence="3" id="KW-0520">NAD</keyword>
<dbReference type="GO" id="GO:0005737">
    <property type="term" value="C:cytoplasm"/>
    <property type="evidence" value="ECO:0007669"/>
    <property type="project" value="TreeGrafter"/>
</dbReference>
<dbReference type="Gene3D" id="3.40.605.10">
    <property type="entry name" value="Aldehyde Dehydrogenase, Chain A, domain 1"/>
    <property type="match status" value="1"/>
</dbReference>
<dbReference type="InterPro" id="IPR015590">
    <property type="entry name" value="Aldehyde_DH_dom"/>
</dbReference>
<dbReference type="InterPro" id="IPR012394">
    <property type="entry name" value="Aldehyde_DH_NAD(P)"/>
</dbReference>
<dbReference type="InterPro" id="IPR029510">
    <property type="entry name" value="Ald_DH_CS_GLU"/>
</dbReference>
<dbReference type="GO" id="GO:0006081">
    <property type="term" value="P:aldehyde metabolic process"/>
    <property type="evidence" value="ECO:0007669"/>
    <property type="project" value="InterPro"/>
</dbReference>
<sequence>MKMYESLFNRQKQFYQSGRTKTLSFRIEALKQLKRSIRYYESALLDAMEKDFNKGRAEAYLTEIGYVYNEINYTMKHLEEWAETKKVKTPATHIGSTSKIYKEPYGVTLIIAPWNYPFNLTVAPLIGAISAGNTAILKPSEHTPTVAGVISNIMTLAFPEKYVASVEGGIETNQSLLSLPFNYIFYTGSSHVGRIVMESAARHLTPVTLELGGKSPAIVTKHADVKLAAKRIVWGKFLNAGQTCVAPDFVYADAKIKKKLIHHMKYYTEKFYAEAFKTGTYMNIVNQNHFERLRGLIQGNVVYGGTTRPATLTIEPTIIDDVDFGHDAMQEEVFGPILPVLQFESLDKAILDIRDLPDPLALYVFTDRKSEAKNVIRSIPFGGGAVNDTVFHLVNPHLPFGGRGNSGMGKYHGRYSFDTFTHEKSILHQTTCIDFPFRYPDSKLLGKAIKYLWK</sequence>
<dbReference type="EMBL" id="VMSJ01000002">
    <property type="protein sequence ID" value="TVT28167.1"/>
    <property type="molecule type" value="Genomic_DNA"/>
</dbReference>
<dbReference type="FunFam" id="3.40.309.10:FF:000003">
    <property type="entry name" value="Aldehyde dehydrogenase"/>
    <property type="match status" value="1"/>
</dbReference>
<evidence type="ECO:0000256" key="5">
    <source>
        <dbReference type="PIRSR" id="PIRSR036492-1"/>
    </source>
</evidence>
<dbReference type="Pfam" id="PF00171">
    <property type="entry name" value="Aldedh"/>
    <property type="match status" value="1"/>
</dbReference>
<evidence type="ECO:0000256" key="3">
    <source>
        <dbReference type="ARBA" id="ARBA00023027"/>
    </source>
</evidence>
<dbReference type="InterPro" id="IPR016160">
    <property type="entry name" value="Ald_DH_CS_CYS"/>
</dbReference>
<dbReference type="PROSITE" id="PS00687">
    <property type="entry name" value="ALDEHYDE_DEHYDR_GLU"/>
    <property type="match status" value="1"/>
</dbReference>
<keyword evidence="2 4" id="KW-0560">Oxidoreductase</keyword>
<dbReference type="PANTHER" id="PTHR43570:SF16">
    <property type="entry name" value="ALDEHYDE DEHYDROGENASE TYPE III, ISOFORM Q"/>
    <property type="match status" value="1"/>
</dbReference>
<dbReference type="InterPro" id="IPR016161">
    <property type="entry name" value="Ald_DH/histidinol_DH"/>
</dbReference>
<dbReference type="InterPro" id="IPR016163">
    <property type="entry name" value="Ald_DH_C"/>
</dbReference>
<gene>
    <name evidence="9" type="ORF">FO441_07070</name>
</gene>
<comment type="similarity">
    <text evidence="1 4 7">Belongs to the aldehyde dehydrogenase family.</text>
</comment>
<dbReference type="FunFam" id="3.40.605.10:FF:000004">
    <property type="entry name" value="Aldehyde dehydrogenase"/>
    <property type="match status" value="1"/>
</dbReference>
<keyword evidence="10" id="KW-1185">Reference proteome</keyword>
<dbReference type="SUPFAM" id="SSF53720">
    <property type="entry name" value="ALDH-like"/>
    <property type="match status" value="1"/>
</dbReference>
<evidence type="ECO:0000313" key="10">
    <source>
        <dbReference type="Proteomes" id="UP000315103"/>
    </source>
</evidence>
<dbReference type="CDD" id="cd07136">
    <property type="entry name" value="ALDH_YwdH-P39616"/>
    <property type="match status" value="1"/>
</dbReference>
<dbReference type="Proteomes" id="UP000315103">
    <property type="component" value="Unassembled WGS sequence"/>
</dbReference>
<dbReference type="PROSITE" id="PS00070">
    <property type="entry name" value="ALDEHYDE_DEHYDR_CYS"/>
    <property type="match status" value="1"/>
</dbReference>
<proteinExistence type="inferred from homology"/>
<dbReference type="PIRSF" id="PIRSF036492">
    <property type="entry name" value="ALDH"/>
    <property type="match status" value="1"/>
</dbReference>
<organism evidence="9 10">
    <name type="scientific">Salinicoccus cyprini</name>
    <dbReference type="NCBI Taxonomy" id="2493691"/>
    <lineage>
        <taxon>Bacteria</taxon>
        <taxon>Bacillati</taxon>
        <taxon>Bacillota</taxon>
        <taxon>Bacilli</taxon>
        <taxon>Bacillales</taxon>
        <taxon>Staphylococcaceae</taxon>
        <taxon>Salinicoccus</taxon>
    </lineage>
</organism>
<reference evidence="9 10" key="1">
    <citation type="submission" date="2019-07" db="EMBL/GenBank/DDBJ databases">
        <title>Salinicoccus cyprini sp. nov., isolated from gastro-intestinal tract of mirror carp, Cyprinus carpio var. specularis, collected from Gobind Sagar Reservoir, Himachal Pradesh, India.</title>
        <authorList>
            <person name="Talwar C."/>
            <person name="Singh A.K."/>
            <person name="Lal R."/>
            <person name="Negi R.K."/>
        </authorList>
    </citation>
    <scope>NUCLEOTIDE SEQUENCE [LARGE SCALE GENOMIC DNA]</scope>
    <source>
        <strain evidence="9 10">CT19</strain>
    </source>
</reference>
<feature type="domain" description="Aldehyde dehydrogenase" evidence="8">
    <location>
        <begin position="19"/>
        <end position="426"/>
    </location>
</feature>
<evidence type="ECO:0000259" key="8">
    <source>
        <dbReference type="Pfam" id="PF00171"/>
    </source>
</evidence>
<dbReference type="Gene3D" id="3.40.309.10">
    <property type="entry name" value="Aldehyde Dehydrogenase, Chain A, domain 2"/>
    <property type="match status" value="1"/>
</dbReference>
<evidence type="ECO:0000256" key="1">
    <source>
        <dbReference type="ARBA" id="ARBA00009986"/>
    </source>
</evidence>
<protein>
    <recommendedName>
        <fullName evidence="4">Aldehyde dehydrogenase</fullName>
    </recommendedName>
</protein>
<evidence type="ECO:0000256" key="6">
    <source>
        <dbReference type="PROSITE-ProRule" id="PRU10007"/>
    </source>
</evidence>
<dbReference type="AlphaFoldDB" id="A0A558AV78"/>
<name>A0A558AV78_9STAP</name>
<evidence type="ECO:0000256" key="2">
    <source>
        <dbReference type="ARBA" id="ARBA00023002"/>
    </source>
</evidence>
<evidence type="ECO:0000313" key="9">
    <source>
        <dbReference type="EMBL" id="TVT28167.1"/>
    </source>
</evidence>
<evidence type="ECO:0000256" key="7">
    <source>
        <dbReference type="RuleBase" id="RU003345"/>
    </source>
</evidence>
<comment type="caution">
    <text evidence="9">The sequence shown here is derived from an EMBL/GenBank/DDBJ whole genome shotgun (WGS) entry which is preliminary data.</text>
</comment>
<feature type="active site" evidence="5">
    <location>
        <position position="244"/>
    </location>
</feature>
<dbReference type="InterPro" id="IPR016162">
    <property type="entry name" value="Ald_DH_N"/>
</dbReference>
<accession>A0A558AV78</accession>
<feature type="active site" evidence="5 6">
    <location>
        <position position="210"/>
    </location>
</feature>
<dbReference type="OrthoDB" id="9762913at2"/>
<dbReference type="RefSeq" id="WP_145287846.1">
    <property type="nucleotide sequence ID" value="NZ_VMSJ01000002.1"/>
</dbReference>
<dbReference type="GO" id="GO:0004029">
    <property type="term" value="F:aldehyde dehydrogenase (NAD+) activity"/>
    <property type="evidence" value="ECO:0007669"/>
    <property type="project" value="TreeGrafter"/>
</dbReference>
<dbReference type="PANTHER" id="PTHR43570">
    <property type="entry name" value="ALDEHYDE DEHYDROGENASE"/>
    <property type="match status" value="1"/>
</dbReference>
<evidence type="ECO:0000256" key="4">
    <source>
        <dbReference type="PIRNR" id="PIRNR036492"/>
    </source>
</evidence>